<evidence type="ECO:0000256" key="1">
    <source>
        <dbReference type="SAM" id="MobiDB-lite"/>
    </source>
</evidence>
<comment type="caution">
    <text evidence="3">The sequence shown here is derived from an EMBL/GenBank/DDBJ whole genome shotgun (WGS) entry which is preliminary data.</text>
</comment>
<feature type="compositionally biased region" description="Low complexity" evidence="1">
    <location>
        <begin position="64"/>
        <end position="73"/>
    </location>
</feature>
<sequence length="188" mass="19283">MASPPQPPQLFQPPIHPQQGPPKKKHTGRTVLLVIGSVFAVLIAIAIASGGGDTTKPGAGSNNPATAPAATKAVEPKAPATKVACADQDAPCVVTVGSAFALGKHQVLAGWTIKDSGIGLTIVGKAKNISDDASTMFVTVKFLRGDEVMANVMCNTGELLAGQIETMNCLPEGTYTTNFDKVTAEAAF</sequence>
<protein>
    <submittedName>
        <fullName evidence="3">Uncharacterized protein</fullName>
    </submittedName>
</protein>
<organism evidence="3 4">
    <name type="scientific">Kribbella voronezhensis</name>
    <dbReference type="NCBI Taxonomy" id="2512212"/>
    <lineage>
        <taxon>Bacteria</taxon>
        <taxon>Bacillati</taxon>
        <taxon>Actinomycetota</taxon>
        <taxon>Actinomycetes</taxon>
        <taxon>Propionibacteriales</taxon>
        <taxon>Kribbellaceae</taxon>
        <taxon>Kribbella</taxon>
    </lineage>
</organism>
<keyword evidence="2" id="KW-0472">Membrane</keyword>
<name>A0A4R7TIZ5_9ACTN</name>
<dbReference type="RefSeq" id="WP_133981614.1">
    <property type="nucleotide sequence ID" value="NZ_SOCE01000001.1"/>
</dbReference>
<evidence type="ECO:0000256" key="2">
    <source>
        <dbReference type="SAM" id="Phobius"/>
    </source>
</evidence>
<dbReference type="Proteomes" id="UP000295151">
    <property type="component" value="Unassembled WGS sequence"/>
</dbReference>
<keyword evidence="2" id="KW-0812">Transmembrane</keyword>
<reference evidence="3 4" key="1">
    <citation type="submission" date="2019-03" db="EMBL/GenBank/DDBJ databases">
        <title>Genomic Encyclopedia of Type Strains, Phase III (KMG-III): the genomes of soil and plant-associated and newly described type strains.</title>
        <authorList>
            <person name="Whitman W."/>
        </authorList>
    </citation>
    <scope>NUCLEOTIDE SEQUENCE [LARGE SCALE GENOMIC DNA]</scope>
    <source>
        <strain evidence="3 4">VKM Ac-2575</strain>
    </source>
</reference>
<feature type="compositionally biased region" description="Pro residues" evidence="1">
    <location>
        <begin position="1"/>
        <end position="20"/>
    </location>
</feature>
<gene>
    <name evidence="3" type="ORF">EV138_5562</name>
</gene>
<dbReference type="OrthoDB" id="3830182at2"/>
<accession>A0A4R7TIZ5</accession>
<feature type="region of interest" description="Disordered" evidence="1">
    <location>
        <begin position="53"/>
        <end position="73"/>
    </location>
</feature>
<feature type="transmembrane region" description="Helical" evidence="2">
    <location>
        <begin position="31"/>
        <end position="52"/>
    </location>
</feature>
<dbReference type="EMBL" id="SOCE01000001">
    <property type="protein sequence ID" value="TDU91949.1"/>
    <property type="molecule type" value="Genomic_DNA"/>
</dbReference>
<evidence type="ECO:0000313" key="3">
    <source>
        <dbReference type="EMBL" id="TDU91949.1"/>
    </source>
</evidence>
<evidence type="ECO:0000313" key="4">
    <source>
        <dbReference type="Proteomes" id="UP000295151"/>
    </source>
</evidence>
<keyword evidence="4" id="KW-1185">Reference proteome</keyword>
<keyword evidence="2" id="KW-1133">Transmembrane helix</keyword>
<proteinExistence type="predicted"/>
<dbReference type="AlphaFoldDB" id="A0A4R7TIZ5"/>
<feature type="region of interest" description="Disordered" evidence="1">
    <location>
        <begin position="1"/>
        <end position="26"/>
    </location>
</feature>